<gene>
    <name evidence="1" type="ORF">AWRI4233_LOCUS2729</name>
</gene>
<name>A0A9N8PD95_9PEZI</name>
<sequence>MISDAVREAFMEVDEEAPGGWQGWRMWDEMVRDNASGVDTPDLGSRIHEQSYGGTSWECYAHTYNLDPVQDAVMQTMSCGEMDDSSWNYRA</sequence>
<dbReference type="Proteomes" id="UP000714618">
    <property type="component" value="Unassembled WGS sequence"/>
</dbReference>
<evidence type="ECO:0000313" key="1">
    <source>
        <dbReference type="EMBL" id="CAD0090498.1"/>
    </source>
</evidence>
<reference evidence="1" key="1">
    <citation type="submission" date="2020-06" db="EMBL/GenBank/DDBJ databases">
        <authorList>
            <person name="Onetto C."/>
        </authorList>
    </citation>
    <scope>NUCLEOTIDE SEQUENCE</scope>
</reference>
<comment type="caution">
    <text evidence="1">The sequence shown here is derived from an EMBL/GenBank/DDBJ whole genome shotgun (WGS) entry which is preliminary data.</text>
</comment>
<evidence type="ECO:0000313" key="2">
    <source>
        <dbReference type="Proteomes" id="UP000714618"/>
    </source>
</evidence>
<protein>
    <submittedName>
        <fullName evidence="1">Uncharacterized protein</fullName>
    </submittedName>
</protein>
<dbReference type="EMBL" id="CAIJEO010000004">
    <property type="protein sequence ID" value="CAD0090498.1"/>
    <property type="molecule type" value="Genomic_DNA"/>
</dbReference>
<proteinExistence type="predicted"/>
<keyword evidence="2" id="KW-1185">Reference proteome</keyword>
<dbReference type="AlphaFoldDB" id="A0A9N8PD95"/>
<organism evidence="1 2">
    <name type="scientific">Aureobasidium mustum</name>
    <dbReference type="NCBI Taxonomy" id="2773714"/>
    <lineage>
        <taxon>Eukaryota</taxon>
        <taxon>Fungi</taxon>
        <taxon>Dikarya</taxon>
        <taxon>Ascomycota</taxon>
        <taxon>Pezizomycotina</taxon>
        <taxon>Dothideomycetes</taxon>
        <taxon>Dothideomycetidae</taxon>
        <taxon>Dothideales</taxon>
        <taxon>Saccotheciaceae</taxon>
        <taxon>Aureobasidium</taxon>
    </lineage>
</organism>
<dbReference type="OrthoDB" id="9970124at2759"/>
<accession>A0A9N8PD95</accession>